<keyword evidence="1" id="KW-0812">Transmembrane</keyword>
<dbReference type="InterPro" id="IPR005135">
    <property type="entry name" value="Endo/exonuclease/phosphatase"/>
</dbReference>
<proteinExistence type="predicted"/>
<dbReference type="Gene3D" id="3.60.10.10">
    <property type="entry name" value="Endonuclease/exonuclease/phosphatase"/>
    <property type="match status" value="1"/>
</dbReference>
<dbReference type="InterPro" id="IPR036691">
    <property type="entry name" value="Endo/exonu/phosph_ase_sf"/>
</dbReference>
<dbReference type="EMBL" id="CP109535">
    <property type="protein sequence ID" value="WTY96811.1"/>
    <property type="molecule type" value="Genomic_DNA"/>
</dbReference>
<organism evidence="3">
    <name type="scientific">Streptomyces sp. NBC_01401</name>
    <dbReference type="NCBI Taxonomy" id="2903854"/>
    <lineage>
        <taxon>Bacteria</taxon>
        <taxon>Bacillati</taxon>
        <taxon>Actinomycetota</taxon>
        <taxon>Actinomycetes</taxon>
        <taxon>Kitasatosporales</taxon>
        <taxon>Streptomycetaceae</taxon>
        <taxon>Streptomyces</taxon>
    </lineage>
</organism>
<dbReference type="AlphaFoldDB" id="A0AAU3GW98"/>
<evidence type="ECO:0000259" key="2">
    <source>
        <dbReference type="Pfam" id="PF03372"/>
    </source>
</evidence>
<keyword evidence="3" id="KW-0540">Nuclease</keyword>
<keyword evidence="3" id="KW-0255">Endonuclease</keyword>
<keyword evidence="3" id="KW-0378">Hydrolase</keyword>
<dbReference type="Pfam" id="PF03372">
    <property type="entry name" value="Exo_endo_phos"/>
    <property type="match status" value="1"/>
</dbReference>
<feature type="domain" description="Endonuclease/exonuclease/phosphatase" evidence="2">
    <location>
        <begin position="117"/>
        <end position="322"/>
    </location>
</feature>
<dbReference type="SUPFAM" id="SSF56219">
    <property type="entry name" value="DNase I-like"/>
    <property type="match status" value="1"/>
</dbReference>
<accession>A0AAU3GW98</accession>
<protein>
    <submittedName>
        <fullName evidence="3">Endonuclease/exonuclease/phosphatase family protein</fullName>
    </submittedName>
</protein>
<reference evidence="3" key="1">
    <citation type="submission" date="2022-10" db="EMBL/GenBank/DDBJ databases">
        <title>The complete genomes of actinobacterial strains from the NBC collection.</title>
        <authorList>
            <person name="Joergensen T.S."/>
            <person name="Alvarez Arevalo M."/>
            <person name="Sterndorff E.B."/>
            <person name="Faurdal D."/>
            <person name="Vuksanovic O."/>
            <person name="Mourched A.-S."/>
            <person name="Charusanti P."/>
            <person name="Shaw S."/>
            <person name="Blin K."/>
            <person name="Weber T."/>
        </authorList>
    </citation>
    <scope>NUCLEOTIDE SEQUENCE</scope>
    <source>
        <strain evidence="3">NBC_01401</strain>
    </source>
</reference>
<evidence type="ECO:0000313" key="3">
    <source>
        <dbReference type="EMBL" id="WTY96811.1"/>
    </source>
</evidence>
<name>A0AAU3GW98_9ACTN</name>
<sequence length="334" mass="35289">MSSSVARSAVEARTRPRGRWRTVAGGCAALALCCTTVVLGFRAADADGPTPLPQALAFLPWLLVPGAVALALAGAARWRTGMVWAAVVLAATCWYARPYGPGDTGAHGPVLAELRVLTSNVEFGGATDALIGAVRRESPDLVFVQECDLRCADAIAARIPEAEYPHRNVVRLDGSRGSALLSRYPLRTAEPVEATMAMPGSVASVAGKDIRLQLAHPLPPVPGGVGGWRDELGRIRDFAAGTKGGPVLLAGDFNASQDHAAFRAVLEAGALHDSSRVAGKSRTYSWPADRPTPLRTQIDHVLVSDDFSVRSARFLDLSGTDHRALLVELSLHGR</sequence>
<keyword evidence="1" id="KW-1133">Transmembrane helix</keyword>
<gene>
    <name evidence="3" type="ORF">OG626_18840</name>
</gene>
<evidence type="ECO:0000256" key="1">
    <source>
        <dbReference type="SAM" id="Phobius"/>
    </source>
</evidence>
<keyword evidence="1" id="KW-0472">Membrane</keyword>
<feature type="transmembrane region" description="Helical" evidence="1">
    <location>
        <begin position="20"/>
        <end position="43"/>
    </location>
</feature>
<dbReference type="GO" id="GO:0004519">
    <property type="term" value="F:endonuclease activity"/>
    <property type="evidence" value="ECO:0007669"/>
    <property type="project" value="UniProtKB-KW"/>
</dbReference>
<feature type="transmembrane region" description="Helical" evidence="1">
    <location>
        <begin position="55"/>
        <end position="76"/>
    </location>
</feature>